<evidence type="ECO:0000256" key="1">
    <source>
        <dbReference type="SAM" id="Phobius"/>
    </source>
</evidence>
<keyword evidence="1" id="KW-0472">Membrane</keyword>
<evidence type="ECO:0000313" key="3">
    <source>
        <dbReference type="EMBL" id="MFC6957656.1"/>
    </source>
</evidence>
<feature type="transmembrane region" description="Helical" evidence="1">
    <location>
        <begin position="12"/>
        <end position="35"/>
    </location>
</feature>
<organism evidence="3 4">
    <name type="scientific">Glycomyces mayteni</name>
    <dbReference type="NCBI Taxonomy" id="543887"/>
    <lineage>
        <taxon>Bacteria</taxon>
        <taxon>Bacillati</taxon>
        <taxon>Actinomycetota</taxon>
        <taxon>Actinomycetes</taxon>
        <taxon>Glycomycetales</taxon>
        <taxon>Glycomycetaceae</taxon>
        <taxon>Glycomyces</taxon>
    </lineage>
</organism>
<feature type="transmembrane region" description="Helical" evidence="1">
    <location>
        <begin position="110"/>
        <end position="133"/>
    </location>
</feature>
<keyword evidence="4" id="KW-1185">Reference proteome</keyword>
<dbReference type="EMBL" id="JBHSYS010000002">
    <property type="protein sequence ID" value="MFC6957656.1"/>
    <property type="molecule type" value="Genomic_DNA"/>
</dbReference>
<comment type="caution">
    <text evidence="3">The sequence shown here is derived from an EMBL/GenBank/DDBJ whole genome shotgun (WGS) entry which is preliminary data.</text>
</comment>
<sequence>MKQVYVKVFKQVAADTVYLFGAFPITLAAFVVAVAGLAAGIGTAVVWVGVPILAATLFALRGLSGAARGRLAALHGRPVAAPRYKRASGRATALRRFLTPLTDGRSWKDLLWGAVQFPVALFGFVVAVTWWAVTLAVTFYPLYGWIIRRHTETDGMEYATTWLGWGDAYSDATMLAGIGSFVFSMLQPVVLRGLAKMQSGIDAGLLTSPADFEPRYAAPAGGVDAAMARTRERLSA</sequence>
<feature type="transmembrane region" description="Helical" evidence="1">
    <location>
        <begin position="41"/>
        <end position="60"/>
    </location>
</feature>
<dbReference type="InterPro" id="IPR025828">
    <property type="entry name" value="Put_sensor_dom"/>
</dbReference>
<feature type="domain" description="Putative sensor" evidence="2">
    <location>
        <begin position="18"/>
        <end position="206"/>
    </location>
</feature>
<evidence type="ECO:0000259" key="2">
    <source>
        <dbReference type="Pfam" id="PF13796"/>
    </source>
</evidence>
<proteinExistence type="predicted"/>
<evidence type="ECO:0000313" key="4">
    <source>
        <dbReference type="Proteomes" id="UP001596470"/>
    </source>
</evidence>
<dbReference type="RefSeq" id="WP_382349600.1">
    <property type="nucleotide sequence ID" value="NZ_JBHMBP010000002.1"/>
</dbReference>
<accession>A0ABW2D665</accession>
<protein>
    <submittedName>
        <fullName evidence="3">Sensor domain-containing protein</fullName>
    </submittedName>
</protein>
<dbReference type="Pfam" id="PF13796">
    <property type="entry name" value="Sensor"/>
    <property type="match status" value="1"/>
</dbReference>
<keyword evidence="1" id="KW-0812">Transmembrane</keyword>
<dbReference type="Proteomes" id="UP001596470">
    <property type="component" value="Unassembled WGS sequence"/>
</dbReference>
<keyword evidence="1" id="KW-1133">Transmembrane helix</keyword>
<name>A0ABW2D665_9ACTN</name>
<reference evidence="4" key="1">
    <citation type="journal article" date="2019" name="Int. J. Syst. Evol. Microbiol.">
        <title>The Global Catalogue of Microorganisms (GCM) 10K type strain sequencing project: providing services to taxonomists for standard genome sequencing and annotation.</title>
        <authorList>
            <consortium name="The Broad Institute Genomics Platform"/>
            <consortium name="The Broad Institute Genome Sequencing Center for Infectious Disease"/>
            <person name="Wu L."/>
            <person name="Ma J."/>
        </authorList>
    </citation>
    <scope>NUCLEOTIDE SEQUENCE [LARGE SCALE GENOMIC DNA]</scope>
    <source>
        <strain evidence="4">KACC 12634</strain>
    </source>
</reference>
<feature type="transmembrane region" description="Helical" evidence="1">
    <location>
        <begin position="172"/>
        <end position="191"/>
    </location>
</feature>
<gene>
    <name evidence="3" type="ORF">ACFQS3_10670</name>
</gene>